<organism evidence="11 12">
    <name type="scientific">Gigaspora rosea</name>
    <dbReference type="NCBI Taxonomy" id="44941"/>
    <lineage>
        <taxon>Eukaryota</taxon>
        <taxon>Fungi</taxon>
        <taxon>Fungi incertae sedis</taxon>
        <taxon>Mucoromycota</taxon>
        <taxon>Glomeromycotina</taxon>
        <taxon>Glomeromycetes</taxon>
        <taxon>Diversisporales</taxon>
        <taxon>Gigasporaceae</taxon>
        <taxon>Gigaspora</taxon>
    </lineage>
</organism>
<keyword evidence="7" id="KW-0067">ATP-binding</keyword>
<gene>
    <name evidence="11" type="ORF">C2G38_111444</name>
</gene>
<dbReference type="GO" id="GO:0005524">
    <property type="term" value="F:ATP binding"/>
    <property type="evidence" value="ECO:0007669"/>
    <property type="project" value="UniProtKB-KW"/>
</dbReference>
<dbReference type="Gene3D" id="1.10.510.10">
    <property type="entry name" value="Transferase(Phosphotransferase) domain 1"/>
    <property type="match status" value="1"/>
</dbReference>
<evidence type="ECO:0000256" key="1">
    <source>
        <dbReference type="ARBA" id="ARBA00004167"/>
    </source>
</evidence>
<evidence type="ECO:0000256" key="9">
    <source>
        <dbReference type="ARBA" id="ARBA00023136"/>
    </source>
</evidence>
<name>A0A397UQ24_9GLOM</name>
<keyword evidence="4" id="KW-0812">Transmembrane</keyword>
<dbReference type="InterPro" id="IPR000719">
    <property type="entry name" value="Prot_kinase_dom"/>
</dbReference>
<dbReference type="InterPro" id="IPR001245">
    <property type="entry name" value="Ser-Thr/Tyr_kinase_cat_dom"/>
</dbReference>
<keyword evidence="3" id="KW-0808">Transferase</keyword>
<evidence type="ECO:0000259" key="10">
    <source>
        <dbReference type="PROSITE" id="PS50011"/>
    </source>
</evidence>
<evidence type="ECO:0000313" key="11">
    <source>
        <dbReference type="EMBL" id="RIB11398.1"/>
    </source>
</evidence>
<dbReference type="Proteomes" id="UP000266673">
    <property type="component" value="Unassembled WGS sequence"/>
</dbReference>
<proteinExistence type="predicted"/>
<evidence type="ECO:0000256" key="2">
    <source>
        <dbReference type="ARBA" id="ARBA00022553"/>
    </source>
</evidence>
<dbReference type="EMBL" id="QKWP01001138">
    <property type="protein sequence ID" value="RIB11398.1"/>
    <property type="molecule type" value="Genomic_DNA"/>
</dbReference>
<dbReference type="PANTHER" id="PTHR47984:SF14">
    <property type="entry name" value="OS01G0323000 PROTEIN"/>
    <property type="match status" value="1"/>
</dbReference>
<feature type="domain" description="Protein kinase" evidence="10">
    <location>
        <begin position="68"/>
        <end position="278"/>
    </location>
</feature>
<dbReference type="SUPFAM" id="SSF56112">
    <property type="entry name" value="Protein kinase-like (PK-like)"/>
    <property type="match status" value="1"/>
</dbReference>
<accession>A0A397UQ24</accession>
<keyword evidence="12" id="KW-1185">Reference proteome</keyword>
<evidence type="ECO:0000256" key="8">
    <source>
        <dbReference type="ARBA" id="ARBA00022989"/>
    </source>
</evidence>
<dbReference type="GO" id="GO:0004672">
    <property type="term" value="F:protein kinase activity"/>
    <property type="evidence" value="ECO:0007669"/>
    <property type="project" value="InterPro"/>
</dbReference>
<dbReference type="OrthoDB" id="5125733at2759"/>
<dbReference type="InterPro" id="IPR011009">
    <property type="entry name" value="Kinase-like_dom_sf"/>
</dbReference>
<dbReference type="PANTHER" id="PTHR47984">
    <property type="entry name" value="OS01G0323000 PROTEIN"/>
    <property type="match status" value="1"/>
</dbReference>
<evidence type="ECO:0000256" key="7">
    <source>
        <dbReference type="ARBA" id="ARBA00022840"/>
    </source>
</evidence>
<keyword evidence="9" id="KW-0472">Membrane</keyword>
<keyword evidence="8" id="KW-1133">Transmembrane helix</keyword>
<evidence type="ECO:0000256" key="5">
    <source>
        <dbReference type="ARBA" id="ARBA00022741"/>
    </source>
</evidence>
<evidence type="ECO:0000256" key="4">
    <source>
        <dbReference type="ARBA" id="ARBA00022692"/>
    </source>
</evidence>
<dbReference type="InterPro" id="IPR052232">
    <property type="entry name" value="RLK_Ser/Thr-Kinase"/>
</dbReference>
<comment type="subcellular location">
    <subcellularLocation>
        <location evidence="1">Membrane</location>
        <topology evidence="1">Single-pass membrane protein</topology>
    </subcellularLocation>
</comment>
<sequence>MSCRNSKYGKCAHCEENNTNEAWCLACDPDIATRWTSRNKNIDDCMKAFQLRTFAYGYLIEWIPFNKLVDIIKIGEGGFGSIYKATWLDGIQKIEKVDANNYIYKRSRESNSIVALKTLSGSKTCDPLSEFKNHMQCILFGSKLQIYGLTYNSETEEYFMVFQYADDGNIHRFLRSKFNNLTWELKLNQLKKISKDLSNIHEAGYVHADFHSGNILHNKGTSFVSDLGLSKKQNEKKAKDDFYENLAYVAPEIFFKEDYDQSLLQKLLKTILNWLKNA</sequence>
<keyword evidence="5" id="KW-0547">Nucleotide-binding</keyword>
<dbReference type="PROSITE" id="PS50011">
    <property type="entry name" value="PROTEIN_KINASE_DOM"/>
    <property type="match status" value="1"/>
</dbReference>
<reference evidence="11 12" key="1">
    <citation type="submission" date="2018-06" db="EMBL/GenBank/DDBJ databases">
        <title>Comparative genomics reveals the genomic features of Rhizophagus irregularis, R. cerebriforme, R. diaphanum and Gigaspora rosea, and their symbiotic lifestyle signature.</title>
        <authorList>
            <person name="Morin E."/>
            <person name="San Clemente H."/>
            <person name="Chen E.C.H."/>
            <person name="De La Providencia I."/>
            <person name="Hainaut M."/>
            <person name="Kuo A."/>
            <person name="Kohler A."/>
            <person name="Murat C."/>
            <person name="Tang N."/>
            <person name="Roy S."/>
            <person name="Loubradou J."/>
            <person name="Henrissat B."/>
            <person name="Grigoriev I.V."/>
            <person name="Corradi N."/>
            <person name="Roux C."/>
            <person name="Martin F.M."/>
        </authorList>
    </citation>
    <scope>NUCLEOTIDE SEQUENCE [LARGE SCALE GENOMIC DNA]</scope>
    <source>
        <strain evidence="11 12">DAOM 194757</strain>
    </source>
</reference>
<dbReference type="AlphaFoldDB" id="A0A397UQ24"/>
<evidence type="ECO:0000313" key="12">
    <source>
        <dbReference type="Proteomes" id="UP000266673"/>
    </source>
</evidence>
<keyword evidence="6 11" id="KW-0418">Kinase</keyword>
<dbReference type="Pfam" id="PF07714">
    <property type="entry name" value="PK_Tyr_Ser-Thr"/>
    <property type="match status" value="1"/>
</dbReference>
<evidence type="ECO:0000256" key="3">
    <source>
        <dbReference type="ARBA" id="ARBA00022679"/>
    </source>
</evidence>
<comment type="caution">
    <text evidence="11">The sequence shown here is derived from an EMBL/GenBank/DDBJ whole genome shotgun (WGS) entry which is preliminary data.</text>
</comment>
<evidence type="ECO:0000256" key="6">
    <source>
        <dbReference type="ARBA" id="ARBA00022777"/>
    </source>
</evidence>
<protein>
    <submittedName>
        <fullName evidence="11">Kinase-like domain-containing protein</fullName>
    </submittedName>
</protein>
<keyword evidence="2" id="KW-0597">Phosphoprotein</keyword>
<dbReference type="GO" id="GO:0016020">
    <property type="term" value="C:membrane"/>
    <property type="evidence" value="ECO:0007669"/>
    <property type="project" value="UniProtKB-SubCell"/>
</dbReference>